<dbReference type="Proteomes" id="UP001359781">
    <property type="component" value="Unassembled WGS sequence"/>
</dbReference>
<evidence type="ECO:0000313" key="2">
    <source>
        <dbReference type="Proteomes" id="UP001359781"/>
    </source>
</evidence>
<reference evidence="1 2" key="1">
    <citation type="submission" date="2024-02" db="EMBL/GenBank/DDBJ databases">
        <title>Whole genome sequencing and characterization of Corynebacterium isolated from the ocular surface of dry eye disease sufferers.</title>
        <authorList>
            <person name="Naqvi M."/>
        </authorList>
    </citation>
    <scope>NUCLEOTIDE SEQUENCE [LARGE SCALE GENOMIC DNA]</scope>
    <source>
        <strain evidence="1 2">PCRF</strain>
    </source>
</reference>
<name>A0ABU8NW58_9CORY</name>
<proteinExistence type="predicted"/>
<evidence type="ECO:0000313" key="1">
    <source>
        <dbReference type="EMBL" id="MEJ4099249.1"/>
    </source>
</evidence>
<gene>
    <name evidence="1" type="ORF">V5S96_02585</name>
</gene>
<sequence length="66" mass="7183">MFILITIAAAVAYTVHPLFWEAAPGTWEAFSQGLVMGLILASLVTREGREGLGRIGHTLRGKPRHP</sequence>
<accession>A0ABU8NW58</accession>
<keyword evidence="2" id="KW-1185">Reference proteome</keyword>
<dbReference type="RefSeq" id="WP_337889815.1">
    <property type="nucleotide sequence ID" value="NZ_JBAHVI010000003.1"/>
</dbReference>
<comment type="caution">
    <text evidence="1">The sequence shown here is derived from an EMBL/GenBank/DDBJ whole genome shotgun (WGS) entry which is preliminary data.</text>
</comment>
<protein>
    <submittedName>
        <fullName evidence="1">Uncharacterized protein</fullName>
    </submittedName>
</protein>
<organism evidence="1 2">
    <name type="scientific">Corynebacterium mastitidis</name>
    <dbReference type="NCBI Taxonomy" id="161890"/>
    <lineage>
        <taxon>Bacteria</taxon>
        <taxon>Bacillati</taxon>
        <taxon>Actinomycetota</taxon>
        <taxon>Actinomycetes</taxon>
        <taxon>Mycobacteriales</taxon>
        <taxon>Corynebacteriaceae</taxon>
        <taxon>Corynebacterium</taxon>
    </lineage>
</organism>
<dbReference type="EMBL" id="JBAHVJ010000002">
    <property type="protein sequence ID" value="MEJ4099249.1"/>
    <property type="molecule type" value="Genomic_DNA"/>
</dbReference>